<dbReference type="InterPro" id="IPR013123">
    <property type="entry name" value="SpoU_subst-bd"/>
</dbReference>
<dbReference type="Gene3D" id="3.40.1280.10">
    <property type="match status" value="1"/>
</dbReference>
<dbReference type="GO" id="GO:0006396">
    <property type="term" value="P:RNA processing"/>
    <property type="evidence" value="ECO:0007669"/>
    <property type="project" value="InterPro"/>
</dbReference>
<dbReference type="Pfam" id="PF22435">
    <property type="entry name" value="MRM3-like_sub_bind"/>
    <property type="match status" value="1"/>
</dbReference>
<gene>
    <name evidence="5" type="ORF">SUTH_02260</name>
</gene>
<dbReference type="STRING" id="1223802.SUTH_02260"/>
<evidence type="ECO:0000313" key="6">
    <source>
        <dbReference type="Proteomes" id="UP000031637"/>
    </source>
</evidence>
<protein>
    <submittedName>
        <fullName evidence="5">tRNA/rRNA methyltransferase</fullName>
    </submittedName>
</protein>
<organism evidence="5 6">
    <name type="scientific">Sulfuritalea hydrogenivorans sk43H</name>
    <dbReference type="NCBI Taxonomy" id="1223802"/>
    <lineage>
        <taxon>Bacteria</taxon>
        <taxon>Pseudomonadati</taxon>
        <taxon>Pseudomonadota</taxon>
        <taxon>Betaproteobacteria</taxon>
        <taxon>Nitrosomonadales</taxon>
        <taxon>Sterolibacteriaceae</taxon>
        <taxon>Sulfuritalea</taxon>
    </lineage>
</organism>
<dbReference type="InterPro" id="IPR053888">
    <property type="entry name" value="MRM3-like_sub_bind"/>
</dbReference>
<dbReference type="RefSeq" id="WP_041099320.1">
    <property type="nucleotide sequence ID" value="NZ_AP012547.1"/>
</dbReference>
<dbReference type="GO" id="GO:0032259">
    <property type="term" value="P:methylation"/>
    <property type="evidence" value="ECO:0007669"/>
    <property type="project" value="UniProtKB-KW"/>
</dbReference>
<keyword evidence="3 5" id="KW-0808">Transferase</keyword>
<dbReference type="AlphaFoldDB" id="W0SH21"/>
<evidence type="ECO:0000256" key="2">
    <source>
        <dbReference type="ARBA" id="ARBA00022603"/>
    </source>
</evidence>
<evidence type="ECO:0000256" key="3">
    <source>
        <dbReference type="ARBA" id="ARBA00022679"/>
    </source>
</evidence>
<dbReference type="InterPro" id="IPR051259">
    <property type="entry name" value="rRNA_Methyltransferase"/>
</dbReference>
<dbReference type="SUPFAM" id="SSF75217">
    <property type="entry name" value="alpha/beta knot"/>
    <property type="match status" value="1"/>
</dbReference>
<evidence type="ECO:0000259" key="4">
    <source>
        <dbReference type="SMART" id="SM00967"/>
    </source>
</evidence>
<evidence type="ECO:0000256" key="1">
    <source>
        <dbReference type="ARBA" id="ARBA00007228"/>
    </source>
</evidence>
<feature type="domain" description="RNA 2-O ribose methyltransferase substrate binding" evidence="4">
    <location>
        <begin position="32"/>
        <end position="106"/>
    </location>
</feature>
<dbReference type="InterPro" id="IPR029026">
    <property type="entry name" value="tRNA_m1G_MTases_N"/>
</dbReference>
<dbReference type="Proteomes" id="UP000031637">
    <property type="component" value="Chromosome"/>
</dbReference>
<dbReference type="KEGG" id="shd:SUTH_02260"/>
<dbReference type="PANTHER" id="PTHR43191:SF2">
    <property type="entry name" value="RRNA METHYLTRANSFERASE 3, MITOCHONDRIAL"/>
    <property type="match status" value="1"/>
</dbReference>
<dbReference type="Pfam" id="PF00588">
    <property type="entry name" value="SpoU_methylase"/>
    <property type="match status" value="1"/>
</dbReference>
<dbReference type="InterPro" id="IPR029064">
    <property type="entry name" value="Ribosomal_eL30-like_sf"/>
</dbReference>
<reference evidence="5 6" key="1">
    <citation type="journal article" date="2014" name="Syst. Appl. Microbiol.">
        <title>Complete genomes of freshwater sulfur oxidizers Sulfuricella denitrificans skB26 and Sulfuritalea hydrogenivorans sk43H: genetic insights into the sulfur oxidation pathway of betaproteobacteria.</title>
        <authorList>
            <person name="Watanabe T."/>
            <person name="Kojima H."/>
            <person name="Fukui M."/>
        </authorList>
    </citation>
    <scope>NUCLEOTIDE SEQUENCE [LARGE SCALE GENOMIC DNA]</scope>
    <source>
        <strain evidence="5">DSM22779</strain>
    </source>
</reference>
<dbReference type="InterPro" id="IPR001537">
    <property type="entry name" value="SpoU_MeTrfase"/>
</dbReference>
<keyword evidence="2 5" id="KW-0489">Methyltransferase</keyword>
<dbReference type="InterPro" id="IPR029028">
    <property type="entry name" value="Alpha/beta_knot_MTases"/>
</dbReference>
<dbReference type="HOGENOM" id="CLU_021322_3_2_4"/>
<sequence>MSDPRHIASRENPGFKTLRALSDDPRRQGRALLDGIHLVTTCFARGIAVEQLLVSESGKKNAEVDELLRGAANVECVILRDSLFREISGVSTPTGIAAVIGIPPAPTGGLSGDAVFLDAVQDAGNVGAILRSAAAAGVRDVVLGPGCAGAWTQRVLRAGQGAHFSLAIREQADLAAALEASAATSIATVARGGTSLYELDLSGPVVWLVGNEGAGLAPDLIAAASVRTTIPLASGSESLNVAAATAVCLFEASRQRLKRPANPLRA</sequence>
<dbReference type="PANTHER" id="PTHR43191">
    <property type="entry name" value="RRNA METHYLTRANSFERASE 3"/>
    <property type="match status" value="1"/>
</dbReference>
<evidence type="ECO:0000313" key="5">
    <source>
        <dbReference type="EMBL" id="BAO30050.1"/>
    </source>
</evidence>
<dbReference type="Gene3D" id="3.30.1330.30">
    <property type="match status" value="1"/>
</dbReference>
<dbReference type="CDD" id="cd18095">
    <property type="entry name" value="SpoU-like_rRNA-MTase"/>
    <property type="match status" value="1"/>
</dbReference>
<dbReference type="SMART" id="SM00967">
    <property type="entry name" value="SpoU_sub_bind"/>
    <property type="match status" value="1"/>
</dbReference>
<accession>W0SH21</accession>
<dbReference type="EMBL" id="AP012547">
    <property type="protein sequence ID" value="BAO30050.1"/>
    <property type="molecule type" value="Genomic_DNA"/>
</dbReference>
<dbReference type="OrthoDB" id="9794400at2"/>
<comment type="similarity">
    <text evidence="1">Belongs to the class IV-like SAM-binding methyltransferase superfamily. RNA methyltransferase TrmH family.</text>
</comment>
<proteinExistence type="inferred from homology"/>
<dbReference type="SUPFAM" id="SSF55315">
    <property type="entry name" value="L30e-like"/>
    <property type="match status" value="1"/>
</dbReference>
<dbReference type="GO" id="GO:0008173">
    <property type="term" value="F:RNA methyltransferase activity"/>
    <property type="evidence" value="ECO:0007669"/>
    <property type="project" value="InterPro"/>
</dbReference>
<dbReference type="GO" id="GO:0005737">
    <property type="term" value="C:cytoplasm"/>
    <property type="evidence" value="ECO:0007669"/>
    <property type="project" value="UniProtKB-ARBA"/>
</dbReference>
<dbReference type="GO" id="GO:0003723">
    <property type="term" value="F:RNA binding"/>
    <property type="evidence" value="ECO:0007669"/>
    <property type="project" value="InterPro"/>
</dbReference>
<keyword evidence="6" id="KW-1185">Reference proteome</keyword>
<name>W0SH21_9PROT</name>